<dbReference type="PANTHER" id="PTHR43289">
    <property type="entry name" value="MITOGEN-ACTIVATED PROTEIN KINASE KINASE KINASE 20-RELATED"/>
    <property type="match status" value="1"/>
</dbReference>
<evidence type="ECO:0000313" key="8">
    <source>
        <dbReference type="EMBL" id="MEK8033869.1"/>
    </source>
</evidence>
<dbReference type="EMBL" id="JBBUTG010000022">
    <property type="protein sequence ID" value="MEK8033869.1"/>
    <property type="molecule type" value="Genomic_DNA"/>
</dbReference>
<protein>
    <submittedName>
        <fullName evidence="8">Protein kinase</fullName>
    </submittedName>
</protein>
<dbReference type="PROSITE" id="PS00107">
    <property type="entry name" value="PROTEIN_KINASE_ATP"/>
    <property type="match status" value="1"/>
</dbReference>
<keyword evidence="4 5" id="KW-0067">ATP-binding</keyword>
<dbReference type="InterPro" id="IPR019734">
    <property type="entry name" value="TPR_rpt"/>
</dbReference>
<evidence type="ECO:0000256" key="6">
    <source>
        <dbReference type="SAM" id="MobiDB-lite"/>
    </source>
</evidence>
<dbReference type="InterPro" id="IPR011990">
    <property type="entry name" value="TPR-like_helical_dom_sf"/>
</dbReference>
<keyword evidence="2 5" id="KW-0547">Nucleotide-binding</keyword>
<feature type="domain" description="Protein kinase" evidence="7">
    <location>
        <begin position="90"/>
        <end position="377"/>
    </location>
</feature>
<feature type="region of interest" description="Disordered" evidence="6">
    <location>
        <begin position="300"/>
        <end position="326"/>
    </location>
</feature>
<dbReference type="PROSITE" id="PS00108">
    <property type="entry name" value="PROTEIN_KINASE_ST"/>
    <property type="match status" value="1"/>
</dbReference>
<dbReference type="Pfam" id="PF13181">
    <property type="entry name" value="TPR_8"/>
    <property type="match status" value="1"/>
</dbReference>
<reference evidence="8 9" key="1">
    <citation type="submission" date="2024-04" db="EMBL/GenBank/DDBJ databases">
        <title>Novel species of the genus Ideonella isolated from streams.</title>
        <authorList>
            <person name="Lu H."/>
        </authorList>
    </citation>
    <scope>NUCLEOTIDE SEQUENCE [LARGE SCALE GENOMIC DNA]</scope>
    <source>
        <strain evidence="8 9">DXS29W</strain>
    </source>
</reference>
<dbReference type="CDD" id="cd14014">
    <property type="entry name" value="STKc_PknB_like"/>
    <property type="match status" value="1"/>
</dbReference>
<dbReference type="Gene3D" id="3.30.200.20">
    <property type="entry name" value="Phosphorylase Kinase, domain 1"/>
    <property type="match status" value="1"/>
</dbReference>
<sequence>MKPLPCPPERWPTFSRLLDEAQALPPEQRARWLADLDPEFSDLRAALGQVVAGWASAAAAPEFLSGPSLKAPPEEGDVADLHPGMQVGPYELLRVLGRGGMGEVWLARRVDGAYQREVALKLPHAHLLAGAVRERFLRERDILASLTHPHIARFYDAGLSASGQPYLALEAVEGLPITRWAQDKRLGISERLVLFMQVAAAVEHAHGKLIAHRDLKPANVLVRDDGEVRLLDFGIAKMLHEGDDAASPLTRADHRLATPAYAAPEQLAGGQVTVATDIYALAAMLFELLAGAPPFEAEASRPRLRTGSVAERGDPPLASTKATAAQAQTVGRTPAQLRRALVGDLDAILSKGLQTQPADRYASVAAFAADLGRHLRNEPIEARRITVPMRLAKFIRRHRVSVAFSGLLAASLVAGVVGVVWQGQRAQAQARRAEAVKDFLLDVFKASDPRVASDTPRGQITAKALLDISAPRIEPRFQDDPEIQIELLRTAADIYRELGENEAYETLQNRQIDLARAIYGPLHENVLNGQLEAATQAMARADFATCRQLLDEVDAPITQAGRNESDLRGHWWLARSICLRDVPKAEAERGQALQKALDIFERFAPMDRGHVTTLAEMATESSHQNRFEASIALNRRAIALAERLPDRNDAELQTLYGNVAVALMSIGDLSNAEAEYAKSAEIARRTSGEQARSAWSPAGKRARVAHLGGAREHAQQLFDQVLKNLPPESDHDPEAQNVREDRAERYAAEGQPLLAIPLLEAVERSWLVHSPQDFTLRRVRLRLGDAYARAGRSAEARKAFKQALADFEANAPADSQPVAAMRERWGRFLLEQGEPDAARAQFERVLADSADKRWSHVALAQAGWARVALEQADAATASRLSEQALQTWSGLNGFRDVRMEPYLWRVRAAVLARLGDTQAAEQLRDQALEASRRYDAPTSPTVRDRLYVGL</sequence>
<name>A0ABU9BXP1_9BURK</name>
<keyword evidence="9" id="KW-1185">Reference proteome</keyword>
<evidence type="ECO:0000256" key="2">
    <source>
        <dbReference type="ARBA" id="ARBA00022741"/>
    </source>
</evidence>
<dbReference type="InterPro" id="IPR000719">
    <property type="entry name" value="Prot_kinase_dom"/>
</dbReference>
<evidence type="ECO:0000313" key="9">
    <source>
        <dbReference type="Proteomes" id="UP001371218"/>
    </source>
</evidence>
<keyword evidence="3 8" id="KW-0418">Kinase</keyword>
<dbReference type="InterPro" id="IPR008271">
    <property type="entry name" value="Ser/Thr_kinase_AS"/>
</dbReference>
<dbReference type="SUPFAM" id="SSF48452">
    <property type="entry name" value="TPR-like"/>
    <property type="match status" value="2"/>
</dbReference>
<evidence type="ECO:0000256" key="5">
    <source>
        <dbReference type="PROSITE-ProRule" id="PRU10141"/>
    </source>
</evidence>
<dbReference type="Proteomes" id="UP001371218">
    <property type="component" value="Unassembled WGS sequence"/>
</dbReference>
<dbReference type="Pfam" id="PF00069">
    <property type="entry name" value="Pkinase"/>
    <property type="match status" value="1"/>
</dbReference>
<dbReference type="PANTHER" id="PTHR43289:SF34">
    <property type="entry name" value="SERINE_THREONINE-PROTEIN KINASE YBDM-RELATED"/>
    <property type="match status" value="1"/>
</dbReference>
<evidence type="ECO:0000256" key="1">
    <source>
        <dbReference type="ARBA" id="ARBA00022679"/>
    </source>
</evidence>
<proteinExistence type="predicted"/>
<dbReference type="RefSeq" id="WP_341428295.1">
    <property type="nucleotide sequence ID" value="NZ_JBBUTG010000022.1"/>
</dbReference>
<dbReference type="InterPro" id="IPR017441">
    <property type="entry name" value="Protein_kinase_ATP_BS"/>
</dbReference>
<dbReference type="SUPFAM" id="SSF56112">
    <property type="entry name" value="Protein kinase-like (PK-like)"/>
    <property type="match status" value="1"/>
</dbReference>
<accession>A0ABU9BXP1</accession>
<dbReference type="GO" id="GO:0016301">
    <property type="term" value="F:kinase activity"/>
    <property type="evidence" value="ECO:0007669"/>
    <property type="project" value="UniProtKB-KW"/>
</dbReference>
<dbReference type="Gene3D" id="1.25.40.10">
    <property type="entry name" value="Tetratricopeptide repeat domain"/>
    <property type="match status" value="3"/>
</dbReference>
<dbReference type="SMART" id="SM00220">
    <property type="entry name" value="S_TKc"/>
    <property type="match status" value="1"/>
</dbReference>
<evidence type="ECO:0000256" key="4">
    <source>
        <dbReference type="ARBA" id="ARBA00022840"/>
    </source>
</evidence>
<evidence type="ECO:0000259" key="7">
    <source>
        <dbReference type="PROSITE" id="PS50011"/>
    </source>
</evidence>
<feature type="binding site" evidence="5">
    <location>
        <position position="121"/>
    </location>
    <ligand>
        <name>ATP</name>
        <dbReference type="ChEBI" id="CHEBI:30616"/>
    </ligand>
</feature>
<dbReference type="InterPro" id="IPR011009">
    <property type="entry name" value="Kinase-like_dom_sf"/>
</dbReference>
<dbReference type="Gene3D" id="1.10.510.10">
    <property type="entry name" value="Transferase(Phosphotransferase) domain 1"/>
    <property type="match status" value="1"/>
</dbReference>
<gene>
    <name evidence="8" type="ORF">AACH06_23845</name>
</gene>
<evidence type="ECO:0000256" key="3">
    <source>
        <dbReference type="ARBA" id="ARBA00022777"/>
    </source>
</evidence>
<organism evidence="8 9">
    <name type="scientific">Ideonella lacteola</name>
    <dbReference type="NCBI Taxonomy" id="2984193"/>
    <lineage>
        <taxon>Bacteria</taxon>
        <taxon>Pseudomonadati</taxon>
        <taxon>Pseudomonadota</taxon>
        <taxon>Betaproteobacteria</taxon>
        <taxon>Burkholderiales</taxon>
        <taxon>Sphaerotilaceae</taxon>
        <taxon>Ideonella</taxon>
    </lineage>
</organism>
<dbReference type="PROSITE" id="PS50011">
    <property type="entry name" value="PROTEIN_KINASE_DOM"/>
    <property type="match status" value="1"/>
</dbReference>
<keyword evidence="1" id="KW-0808">Transferase</keyword>
<comment type="caution">
    <text evidence="8">The sequence shown here is derived from an EMBL/GenBank/DDBJ whole genome shotgun (WGS) entry which is preliminary data.</text>
</comment>